<sequence length="184" mass="21490">MSGLSSRGESRRAGEWARYYNSTVLIDGQICNPRSREEILAVGALACSELLLFCFRTVTTQRERGCKSVLDLLRDWELQDYEFMALCPPEFSAENVNEDCEELYRLVYLGWTTPYYDRCGRRHFEGCREKESLFAFIYKGANIRSRIALLENRMVRVKEEHTSNRAPPHKHLPKKSSTRARQRI</sequence>
<gene>
    <name evidence="2" type="ORF">HAX54_036970</name>
</gene>
<protein>
    <submittedName>
        <fullName evidence="2">Uncharacterized protein</fullName>
    </submittedName>
</protein>
<comment type="caution">
    <text evidence="2">The sequence shown here is derived from an EMBL/GenBank/DDBJ whole genome shotgun (WGS) entry which is preliminary data.</text>
</comment>
<evidence type="ECO:0000313" key="2">
    <source>
        <dbReference type="EMBL" id="MCD9646788.1"/>
    </source>
</evidence>
<proteinExistence type="predicted"/>
<name>A0ABS8VIF3_DATST</name>
<feature type="non-terminal residue" evidence="2">
    <location>
        <position position="184"/>
    </location>
</feature>
<dbReference type="Proteomes" id="UP000823775">
    <property type="component" value="Unassembled WGS sequence"/>
</dbReference>
<evidence type="ECO:0000256" key="1">
    <source>
        <dbReference type="SAM" id="MobiDB-lite"/>
    </source>
</evidence>
<accession>A0ABS8VIF3</accession>
<dbReference type="EMBL" id="JACEIK010004920">
    <property type="protein sequence ID" value="MCD9646788.1"/>
    <property type="molecule type" value="Genomic_DNA"/>
</dbReference>
<evidence type="ECO:0000313" key="3">
    <source>
        <dbReference type="Proteomes" id="UP000823775"/>
    </source>
</evidence>
<feature type="compositionally biased region" description="Basic residues" evidence="1">
    <location>
        <begin position="167"/>
        <end position="184"/>
    </location>
</feature>
<reference evidence="2 3" key="1">
    <citation type="journal article" date="2021" name="BMC Genomics">
        <title>Datura genome reveals duplications of psychoactive alkaloid biosynthetic genes and high mutation rate following tissue culture.</title>
        <authorList>
            <person name="Rajewski A."/>
            <person name="Carter-House D."/>
            <person name="Stajich J."/>
            <person name="Litt A."/>
        </authorList>
    </citation>
    <scope>NUCLEOTIDE SEQUENCE [LARGE SCALE GENOMIC DNA]</scope>
    <source>
        <strain evidence="2">AR-01</strain>
    </source>
</reference>
<feature type="region of interest" description="Disordered" evidence="1">
    <location>
        <begin position="159"/>
        <end position="184"/>
    </location>
</feature>
<organism evidence="2 3">
    <name type="scientific">Datura stramonium</name>
    <name type="common">Jimsonweed</name>
    <name type="synonym">Common thornapple</name>
    <dbReference type="NCBI Taxonomy" id="4076"/>
    <lineage>
        <taxon>Eukaryota</taxon>
        <taxon>Viridiplantae</taxon>
        <taxon>Streptophyta</taxon>
        <taxon>Embryophyta</taxon>
        <taxon>Tracheophyta</taxon>
        <taxon>Spermatophyta</taxon>
        <taxon>Magnoliopsida</taxon>
        <taxon>eudicotyledons</taxon>
        <taxon>Gunneridae</taxon>
        <taxon>Pentapetalae</taxon>
        <taxon>asterids</taxon>
        <taxon>lamiids</taxon>
        <taxon>Solanales</taxon>
        <taxon>Solanaceae</taxon>
        <taxon>Solanoideae</taxon>
        <taxon>Datureae</taxon>
        <taxon>Datura</taxon>
    </lineage>
</organism>
<keyword evidence="3" id="KW-1185">Reference proteome</keyword>